<feature type="compositionally biased region" description="Basic and acidic residues" evidence="1">
    <location>
        <begin position="203"/>
        <end position="222"/>
    </location>
</feature>
<feature type="region of interest" description="Disordered" evidence="1">
    <location>
        <begin position="203"/>
        <end position="231"/>
    </location>
</feature>
<accession>A0A9P0BLV8</accession>
<evidence type="ECO:0000256" key="2">
    <source>
        <dbReference type="SAM" id="Phobius"/>
    </source>
</evidence>
<evidence type="ECO:0000256" key="1">
    <source>
        <dbReference type="SAM" id="MobiDB-lite"/>
    </source>
</evidence>
<evidence type="ECO:0000313" key="4">
    <source>
        <dbReference type="Proteomes" id="UP001154078"/>
    </source>
</evidence>
<feature type="transmembrane region" description="Helical" evidence="2">
    <location>
        <begin position="95"/>
        <end position="115"/>
    </location>
</feature>
<feature type="transmembrane region" description="Helical" evidence="2">
    <location>
        <begin position="65"/>
        <end position="83"/>
    </location>
</feature>
<feature type="transmembrane region" description="Helical" evidence="2">
    <location>
        <begin position="9"/>
        <end position="28"/>
    </location>
</feature>
<keyword evidence="2" id="KW-0812">Transmembrane</keyword>
<protein>
    <submittedName>
        <fullName evidence="3">Uncharacterized protein</fullName>
    </submittedName>
</protein>
<dbReference type="OrthoDB" id="8180835at2759"/>
<dbReference type="AlphaFoldDB" id="A0A9P0BLV8"/>
<keyword evidence="4" id="KW-1185">Reference proteome</keyword>
<name>A0A9P0BLV8_BRAAE</name>
<proteinExistence type="predicted"/>
<dbReference type="Proteomes" id="UP001154078">
    <property type="component" value="Chromosome 9"/>
</dbReference>
<organism evidence="3 4">
    <name type="scientific">Brassicogethes aeneus</name>
    <name type="common">Rape pollen beetle</name>
    <name type="synonym">Meligethes aeneus</name>
    <dbReference type="NCBI Taxonomy" id="1431903"/>
    <lineage>
        <taxon>Eukaryota</taxon>
        <taxon>Metazoa</taxon>
        <taxon>Ecdysozoa</taxon>
        <taxon>Arthropoda</taxon>
        <taxon>Hexapoda</taxon>
        <taxon>Insecta</taxon>
        <taxon>Pterygota</taxon>
        <taxon>Neoptera</taxon>
        <taxon>Endopterygota</taxon>
        <taxon>Coleoptera</taxon>
        <taxon>Polyphaga</taxon>
        <taxon>Cucujiformia</taxon>
        <taxon>Nitidulidae</taxon>
        <taxon>Meligethinae</taxon>
        <taxon>Brassicogethes</taxon>
    </lineage>
</organism>
<feature type="compositionally biased region" description="Basic and acidic residues" evidence="1">
    <location>
        <begin position="275"/>
        <end position="285"/>
    </location>
</feature>
<feature type="region of interest" description="Disordered" evidence="1">
    <location>
        <begin position="249"/>
        <end position="291"/>
    </location>
</feature>
<evidence type="ECO:0000313" key="3">
    <source>
        <dbReference type="EMBL" id="CAH0564417.1"/>
    </source>
</evidence>
<feature type="region of interest" description="Disordered" evidence="1">
    <location>
        <begin position="311"/>
        <end position="353"/>
    </location>
</feature>
<gene>
    <name evidence="3" type="ORF">MELIAE_LOCUS12992</name>
</gene>
<reference evidence="3" key="1">
    <citation type="submission" date="2021-12" db="EMBL/GenBank/DDBJ databases">
        <authorList>
            <person name="King R."/>
        </authorList>
    </citation>
    <scope>NUCLEOTIDE SEQUENCE</scope>
</reference>
<sequence length="353" mass="39736">MKINFDRWTFLKLVELVLAVACLVYKRITDDEASRLFLYLQRLSRQWSLLNNVTWDRVGAAVADATYGGYVIITAALFFGRLFSEIPTHRRIIEYLLLGVGAILFIIMGSLEYAALDQVPPDLVDNAAVIGTLTLVEGLLFLLDLGGPKAVKPPKPSKTTQKIVVKELEPKNITQRVLEIEQEIEKTEKDFKTKNGDPQFETVVEKPKKSKAKQESQFELRGNDNGNGVLKGQMKDYAAKRIEEGYRRMSGEPPKKYGIYGKDATDSGGDSGTDEVDHIPPRMETHSPVWSQIRKGEYGKYDIVQTPYLYSKGKRQEERPPSTPGDPGYVQYLAQHWGSKSGQKTPRHSPTEV</sequence>
<keyword evidence="2" id="KW-1133">Transmembrane helix</keyword>
<keyword evidence="2" id="KW-0472">Membrane</keyword>
<dbReference type="EMBL" id="OV121140">
    <property type="protein sequence ID" value="CAH0564417.1"/>
    <property type="molecule type" value="Genomic_DNA"/>
</dbReference>